<dbReference type="EMBL" id="WHUW01000006">
    <property type="protein sequence ID" value="KAF8444461.1"/>
    <property type="molecule type" value="Genomic_DNA"/>
</dbReference>
<feature type="region of interest" description="Disordered" evidence="1">
    <location>
        <begin position="91"/>
        <end position="113"/>
    </location>
</feature>
<keyword evidence="3" id="KW-1185">Reference proteome</keyword>
<name>A0AAD4C0C7_BOLED</name>
<gene>
    <name evidence="2" type="ORF">L210DRAFT_3642705</name>
</gene>
<reference evidence="2" key="2">
    <citation type="journal article" date="2020" name="Nat. Commun.">
        <title>Large-scale genome sequencing of mycorrhizal fungi provides insights into the early evolution of symbiotic traits.</title>
        <authorList>
            <person name="Miyauchi S."/>
            <person name="Kiss E."/>
            <person name="Kuo A."/>
            <person name="Drula E."/>
            <person name="Kohler A."/>
            <person name="Sanchez-Garcia M."/>
            <person name="Morin E."/>
            <person name="Andreopoulos B."/>
            <person name="Barry K.W."/>
            <person name="Bonito G."/>
            <person name="Buee M."/>
            <person name="Carver A."/>
            <person name="Chen C."/>
            <person name="Cichocki N."/>
            <person name="Clum A."/>
            <person name="Culley D."/>
            <person name="Crous P.W."/>
            <person name="Fauchery L."/>
            <person name="Girlanda M."/>
            <person name="Hayes R.D."/>
            <person name="Keri Z."/>
            <person name="LaButti K."/>
            <person name="Lipzen A."/>
            <person name="Lombard V."/>
            <person name="Magnuson J."/>
            <person name="Maillard F."/>
            <person name="Murat C."/>
            <person name="Nolan M."/>
            <person name="Ohm R.A."/>
            <person name="Pangilinan J."/>
            <person name="Pereira M.F."/>
            <person name="Perotto S."/>
            <person name="Peter M."/>
            <person name="Pfister S."/>
            <person name="Riley R."/>
            <person name="Sitrit Y."/>
            <person name="Stielow J.B."/>
            <person name="Szollosi G."/>
            <person name="Zifcakova L."/>
            <person name="Stursova M."/>
            <person name="Spatafora J.W."/>
            <person name="Tedersoo L."/>
            <person name="Vaario L.M."/>
            <person name="Yamada A."/>
            <person name="Yan M."/>
            <person name="Wang P."/>
            <person name="Xu J."/>
            <person name="Bruns T."/>
            <person name="Baldrian P."/>
            <person name="Vilgalys R."/>
            <person name="Dunand C."/>
            <person name="Henrissat B."/>
            <person name="Grigoriev I.V."/>
            <person name="Hibbett D."/>
            <person name="Nagy L.G."/>
            <person name="Martin F.M."/>
        </authorList>
    </citation>
    <scope>NUCLEOTIDE SEQUENCE</scope>
    <source>
        <strain evidence="2">BED1</strain>
    </source>
</reference>
<evidence type="ECO:0000313" key="2">
    <source>
        <dbReference type="EMBL" id="KAF8444461.1"/>
    </source>
</evidence>
<reference evidence="2" key="1">
    <citation type="submission" date="2019-10" db="EMBL/GenBank/DDBJ databases">
        <authorList>
            <consortium name="DOE Joint Genome Institute"/>
            <person name="Kuo A."/>
            <person name="Miyauchi S."/>
            <person name="Kiss E."/>
            <person name="Drula E."/>
            <person name="Kohler A."/>
            <person name="Sanchez-Garcia M."/>
            <person name="Andreopoulos B."/>
            <person name="Barry K.W."/>
            <person name="Bonito G."/>
            <person name="Buee M."/>
            <person name="Carver A."/>
            <person name="Chen C."/>
            <person name="Cichocki N."/>
            <person name="Clum A."/>
            <person name="Culley D."/>
            <person name="Crous P.W."/>
            <person name="Fauchery L."/>
            <person name="Girlanda M."/>
            <person name="Hayes R."/>
            <person name="Keri Z."/>
            <person name="LaButti K."/>
            <person name="Lipzen A."/>
            <person name="Lombard V."/>
            <person name="Magnuson J."/>
            <person name="Maillard F."/>
            <person name="Morin E."/>
            <person name="Murat C."/>
            <person name="Nolan M."/>
            <person name="Ohm R."/>
            <person name="Pangilinan J."/>
            <person name="Pereira M."/>
            <person name="Perotto S."/>
            <person name="Peter M."/>
            <person name="Riley R."/>
            <person name="Sitrit Y."/>
            <person name="Stielow B."/>
            <person name="Szollosi G."/>
            <person name="Zifcakova L."/>
            <person name="Stursova M."/>
            <person name="Spatafora J.W."/>
            <person name="Tedersoo L."/>
            <person name="Vaario L.-M."/>
            <person name="Yamada A."/>
            <person name="Yan M."/>
            <person name="Wang P."/>
            <person name="Xu J."/>
            <person name="Bruns T."/>
            <person name="Baldrian P."/>
            <person name="Vilgalys R."/>
            <person name="Henrissat B."/>
            <person name="Grigoriev I.V."/>
            <person name="Hibbett D."/>
            <person name="Nagy L.G."/>
            <person name="Martin F.M."/>
        </authorList>
    </citation>
    <scope>NUCLEOTIDE SEQUENCE</scope>
    <source>
        <strain evidence="2">BED1</strain>
    </source>
</reference>
<proteinExistence type="predicted"/>
<dbReference type="AlphaFoldDB" id="A0AAD4C0C7"/>
<evidence type="ECO:0000256" key="1">
    <source>
        <dbReference type="SAM" id="MobiDB-lite"/>
    </source>
</evidence>
<accession>A0AAD4C0C7</accession>
<feature type="region of interest" description="Disordered" evidence="1">
    <location>
        <begin position="329"/>
        <end position="365"/>
    </location>
</feature>
<dbReference type="Proteomes" id="UP001194468">
    <property type="component" value="Unassembled WGS sequence"/>
</dbReference>
<organism evidence="2 3">
    <name type="scientific">Boletus edulis BED1</name>
    <dbReference type="NCBI Taxonomy" id="1328754"/>
    <lineage>
        <taxon>Eukaryota</taxon>
        <taxon>Fungi</taxon>
        <taxon>Dikarya</taxon>
        <taxon>Basidiomycota</taxon>
        <taxon>Agaricomycotina</taxon>
        <taxon>Agaricomycetes</taxon>
        <taxon>Agaricomycetidae</taxon>
        <taxon>Boletales</taxon>
        <taxon>Boletineae</taxon>
        <taxon>Boletaceae</taxon>
        <taxon>Boletoideae</taxon>
        <taxon>Boletus</taxon>
    </lineage>
</organism>
<evidence type="ECO:0000313" key="3">
    <source>
        <dbReference type="Proteomes" id="UP001194468"/>
    </source>
</evidence>
<sequence>MCGLKIKLGKHEPPVPPAAQELAQAILNDLEGMVEINKGKKAIGTLDEAEEVSGKPKRVARSGTMQEKDKVETRIRGKSRKQVTETRLLVEDDGSANDGEHAAQNGQGGKQVEELDDGDDVICLQAINAEEQQDRRLSKKKNTSPGKHEVTAGADVWNERFGQLKTFIRNRLLHICDIDIDEIHNDDDLEAWYQSLDHTHSDSSEILGYALILRSAAKLEEGISKPLQITLSRIGRAHERALVLVQRAEEAERMAQQSKLKKVQQDPQEGNNCEDEAQIDAGRMEVDMRDDIHTEQPDETACYLGMEFSFEMIVHETGITITQGFNTRQSVEASNDGGGDGDDGTSSPTDVALKHSRASSIASTVSGNRTIAKKIKGPSPIQNPLHSVTLEAFLAFSNDSGSGGIDTGLENHAMEGEMAP</sequence>
<comment type="caution">
    <text evidence="2">The sequence shown here is derived from an EMBL/GenBank/DDBJ whole genome shotgun (WGS) entry which is preliminary data.</text>
</comment>
<protein>
    <submittedName>
        <fullName evidence="2">Uncharacterized protein</fullName>
    </submittedName>
</protein>